<keyword evidence="2" id="KW-1185">Reference proteome</keyword>
<dbReference type="RefSeq" id="WP_272446662.1">
    <property type="nucleotide sequence ID" value="NZ_JAMQKC010000011.1"/>
</dbReference>
<evidence type="ECO:0000313" key="2">
    <source>
        <dbReference type="Proteomes" id="UP001145069"/>
    </source>
</evidence>
<protein>
    <submittedName>
        <fullName evidence="1">Uncharacterized protein</fullName>
    </submittedName>
</protein>
<dbReference type="Proteomes" id="UP001145069">
    <property type="component" value="Unassembled WGS sequence"/>
</dbReference>
<name>A0A9X4AGX9_9BACI</name>
<sequence length="74" mass="8558">MWLNVDFPTKKLTLHENTCIFIPSKESKHKGIYGFLRDGGWLYFDTRYEALIETAHKHPGFACGSCMWCASKDD</sequence>
<organism evidence="1 2">
    <name type="scientific">Aquibacillus salsiterrae</name>
    <dbReference type="NCBI Taxonomy" id="2950439"/>
    <lineage>
        <taxon>Bacteria</taxon>
        <taxon>Bacillati</taxon>
        <taxon>Bacillota</taxon>
        <taxon>Bacilli</taxon>
        <taxon>Bacillales</taxon>
        <taxon>Bacillaceae</taxon>
        <taxon>Aquibacillus</taxon>
    </lineage>
</organism>
<accession>A0A9X4AGX9</accession>
<dbReference type="AlphaFoldDB" id="A0A9X4AGX9"/>
<reference evidence="1" key="1">
    <citation type="submission" date="2022-06" db="EMBL/GenBank/DDBJ databases">
        <title>Aquibacillus sp. a new bacterium isolated from soil saline samples.</title>
        <authorList>
            <person name="Galisteo C."/>
            <person name="De La Haba R."/>
            <person name="Sanchez-Porro C."/>
            <person name="Ventosa A."/>
        </authorList>
    </citation>
    <scope>NUCLEOTIDE SEQUENCE</scope>
    <source>
        <strain evidence="1">3ASR75-54</strain>
    </source>
</reference>
<gene>
    <name evidence="1" type="ORF">NC799_11865</name>
</gene>
<dbReference type="EMBL" id="JAMQKC010000011">
    <property type="protein sequence ID" value="MDC3417593.1"/>
    <property type="molecule type" value="Genomic_DNA"/>
</dbReference>
<evidence type="ECO:0000313" key="1">
    <source>
        <dbReference type="EMBL" id="MDC3417593.1"/>
    </source>
</evidence>
<proteinExistence type="predicted"/>
<comment type="caution">
    <text evidence="1">The sequence shown here is derived from an EMBL/GenBank/DDBJ whole genome shotgun (WGS) entry which is preliminary data.</text>
</comment>